<dbReference type="OrthoDB" id="165737at2"/>
<accession>A0A0S7BBT3</accession>
<name>A0A0S7BBT3_9CHLR</name>
<dbReference type="EMBL" id="DF967972">
    <property type="protein sequence ID" value="GAP15175.1"/>
    <property type="molecule type" value="Genomic_DNA"/>
</dbReference>
<dbReference type="Proteomes" id="UP000055060">
    <property type="component" value="Unassembled WGS sequence"/>
</dbReference>
<sequence length="65" mass="7601">MSNPAEPKTDTIAETDNYLAWKADEPDGETTYHLELNNVTMHFFTEEWVEFLELARALVKEADRR</sequence>
<proteinExistence type="predicted"/>
<keyword evidence="2" id="KW-1185">Reference proteome</keyword>
<evidence type="ECO:0000313" key="2">
    <source>
        <dbReference type="Proteomes" id="UP000055060"/>
    </source>
</evidence>
<protein>
    <submittedName>
        <fullName evidence="1">Uncharacterized protein</fullName>
    </submittedName>
</protein>
<reference evidence="1" key="1">
    <citation type="submission" date="2015-07" db="EMBL/GenBank/DDBJ databases">
        <title>Draft Genome Sequences of Anaerolinea thermolimosa IMO-1, Bellilinea caldifistulae GOMI-1, Leptolinea tardivitalis YMTK-2, Levilinea saccharolytica KIBI-1,Longilinea arvoryzae KOME-1, Previously Described as Members of the Anaerolineaceae (Chloroflexi).</title>
        <authorList>
            <person name="Sekiguchi Y."/>
            <person name="Ohashi A."/>
            <person name="Matsuura N."/>
            <person name="Tourlousse M.D."/>
        </authorList>
    </citation>
    <scope>NUCLEOTIDE SEQUENCE [LARGE SCALE GENOMIC DNA]</scope>
    <source>
        <strain evidence="1">KOME-1</strain>
    </source>
</reference>
<evidence type="ECO:0000313" key="1">
    <source>
        <dbReference type="EMBL" id="GAP15175.1"/>
    </source>
</evidence>
<dbReference type="RefSeq" id="WP_075074367.1">
    <property type="nucleotide sequence ID" value="NZ_DF967972.1"/>
</dbReference>
<gene>
    <name evidence="1" type="ORF">LARV_02957</name>
</gene>
<organism evidence="1">
    <name type="scientific">Longilinea arvoryzae</name>
    <dbReference type="NCBI Taxonomy" id="360412"/>
    <lineage>
        <taxon>Bacteria</taxon>
        <taxon>Bacillati</taxon>
        <taxon>Chloroflexota</taxon>
        <taxon>Anaerolineae</taxon>
        <taxon>Anaerolineales</taxon>
        <taxon>Anaerolineaceae</taxon>
        <taxon>Longilinea</taxon>
    </lineage>
</organism>
<dbReference type="AlphaFoldDB" id="A0A0S7BBT3"/>